<accession>A0A8H9M823</accession>
<reference evidence="2" key="1">
    <citation type="journal article" date="2019" name="Int. J. Syst. Evol. Microbiol.">
        <title>The Global Catalogue of Microorganisms (GCM) 10K type strain sequencing project: providing services to taxonomists for standard genome sequencing and annotation.</title>
        <authorList>
            <consortium name="The Broad Institute Genomics Platform"/>
            <consortium name="The Broad Institute Genome Sequencing Center for Infectious Disease"/>
            <person name="Wu L."/>
            <person name="Ma J."/>
        </authorList>
    </citation>
    <scope>NUCLEOTIDE SEQUENCE [LARGE SCALE GENOMIC DNA]</scope>
    <source>
        <strain evidence="2">KCTC 22154</strain>
    </source>
</reference>
<organism evidence="1 2">
    <name type="scientific">Vreelandella hamiltonii</name>
    <dbReference type="NCBI Taxonomy" id="502829"/>
    <lineage>
        <taxon>Bacteria</taxon>
        <taxon>Pseudomonadati</taxon>
        <taxon>Pseudomonadota</taxon>
        <taxon>Gammaproteobacteria</taxon>
        <taxon>Oceanospirillales</taxon>
        <taxon>Halomonadaceae</taxon>
        <taxon>Vreelandella</taxon>
    </lineage>
</organism>
<evidence type="ECO:0000313" key="1">
    <source>
        <dbReference type="EMBL" id="GHD55935.1"/>
    </source>
</evidence>
<protein>
    <submittedName>
        <fullName evidence="1">Uncharacterized protein</fullName>
    </submittedName>
</protein>
<dbReference type="AlphaFoldDB" id="A0A8H9M823"/>
<evidence type="ECO:0000313" key="2">
    <source>
        <dbReference type="Proteomes" id="UP000623776"/>
    </source>
</evidence>
<proteinExistence type="predicted"/>
<dbReference type="Proteomes" id="UP000623776">
    <property type="component" value="Unassembled WGS sequence"/>
</dbReference>
<gene>
    <name evidence="1" type="ORF">GCM10007157_06320</name>
</gene>
<comment type="caution">
    <text evidence="1">The sequence shown here is derived from an EMBL/GenBank/DDBJ whole genome shotgun (WGS) entry which is preliminary data.</text>
</comment>
<sequence>MVRNPPTDKVIVSRERIVRAVASSSALETGERTEVIEKRLTSRPRLFNKLTLSS</sequence>
<name>A0A8H9M823_9GAMM</name>
<keyword evidence="2" id="KW-1185">Reference proteome</keyword>
<dbReference type="EMBL" id="BMXN01000002">
    <property type="protein sequence ID" value="GHD55935.1"/>
    <property type="molecule type" value="Genomic_DNA"/>
</dbReference>